<keyword evidence="1" id="KW-0732">Signal</keyword>
<dbReference type="AlphaFoldDB" id="A0A8H6YQV7"/>
<accession>A0A8H6YQV7</accession>
<feature type="signal peptide" evidence="1">
    <location>
        <begin position="1"/>
        <end position="21"/>
    </location>
</feature>
<name>A0A8H6YQV7_9AGAR</name>
<evidence type="ECO:0000256" key="1">
    <source>
        <dbReference type="SAM" id="SignalP"/>
    </source>
</evidence>
<evidence type="ECO:0000313" key="2">
    <source>
        <dbReference type="EMBL" id="KAF7363202.1"/>
    </source>
</evidence>
<protein>
    <submittedName>
        <fullName evidence="2">Uncharacterized protein</fullName>
    </submittedName>
</protein>
<dbReference type="EMBL" id="JACAZI010000004">
    <property type="protein sequence ID" value="KAF7363202.1"/>
    <property type="molecule type" value="Genomic_DNA"/>
</dbReference>
<evidence type="ECO:0000313" key="3">
    <source>
        <dbReference type="Proteomes" id="UP000620124"/>
    </source>
</evidence>
<feature type="chain" id="PRO_5034443176" evidence="1">
    <location>
        <begin position="22"/>
        <end position="287"/>
    </location>
</feature>
<sequence>MVFNPITLLVLLATYFTLAKAQDQDFPLPPGACFVHATSYNFETLNVTKPQAGNATTFGKLLCSSNSGLMVSNDMAQHALTPDDAGKLIWYVTPTLSKTYSLQYQIGATTNTLIVDASGTARCSGPSNITNPNVTSSFNVTLVSYIQDCAFGAFSLIFNICTNGGCLCSAPGSTQISLQPPADANKVNCQWAFNWLPIVLGATVADTANYVEKAGEKNDGKITDEAEQVAGAVLNATEATVGQATGAAGNASGQIGDQAGNTLGSIGGVLPGGIGGNRGRGGSGRGA</sequence>
<proteinExistence type="predicted"/>
<comment type="caution">
    <text evidence="2">The sequence shown here is derived from an EMBL/GenBank/DDBJ whole genome shotgun (WGS) entry which is preliminary data.</text>
</comment>
<organism evidence="2 3">
    <name type="scientific">Mycena venus</name>
    <dbReference type="NCBI Taxonomy" id="2733690"/>
    <lineage>
        <taxon>Eukaryota</taxon>
        <taxon>Fungi</taxon>
        <taxon>Dikarya</taxon>
        <taxon>Basidiomycota</taxon>
        <taxon>Agaricomycotina</taxon>
        <taxon>Agaricomycetes</taxon>
        <taxon>Agaricomycetidae</taxon>
        <taxon>Agaricales</taxon>
        <taxon>Marasmiineae</taxon>
        <taxon>Mycenaceae</taxon>
        <taxon>Mycena</taxon>
    </lineage>
</organism>
<reference evidence="2" key="1">
    <citation type="submission" date="2020-05" db="EMBL/GenBank/DDBJ databases">
        <title>Mycena genomes resolve the evolution of fungal bioluminescence.</title>
        <authorList>
            <person name="Tsai I.J."/>
        </authorList>
    </citation>
    <scope>NUCLEOTIDE SEQUENCE</scope>
    <source>
        <strain evidence="2">CCC161011</strain>
    </source>
</reference>
<gene>
    <name evidence="2" type="ORF">MVEN_00673000</name>
</gene>
<keyword evidence="3" id="KW-1185">Reference proteome</keyword>
<dbReference type="Proteomes" id="UP000620124">
    <property type="component" value="Unassembled WGS sequence"/>
</dbReference>